<reference evidence="2" key="1">
    <citation type="submission" date="2021-06" db="EMBL/GenBank/DDBJ databases">
        <title>Comparative genomics, transcriptomics and evolutionary studies reveal genomic signatures of adaptation to plant cell wall in hemibiotrophic fungi.</title>
        <authorList>
            <consortium name="DOE Joint Genome Institute"/>
            <person name="Baroncelli R."/>
            <person name="Diaz J.F."/>
            <person name="Benocci T."/>
            <person name="Peng M."/>
            <person name="Battaglia E."/>
            <person name="Haridas S."/>
            <person name="Andreopoulos W."/>
            <person name="Labutti K."/>
            <person name="Pangilinan J."/>
            <person name="Floch G.L."/>
            <person name="Makela M.R."/>
            <person name="Henrissat B."/>
            <person name="Grigoriev I.V."/>
            <person name="Crouch J.A."/>
            <person name="De Vries R.P."/>
            <person name="Sukno S.A."/>
            <person name="Thon M.R."/>
        </authorList>
    </citation>
    <scope>NUCLEOTIDE SEQUENCE</scope>
    <source>
        <strain evidence="2">MAFF235873</strain>
    </source>
</reference>
<dbReference type="Gene3D" id="3.30.710.10">
    <property type="entry name" value="Potassium Channel Kv1.1, Chain A"/>
    <property type="match status" value="1"/>
</dbReference>
<dbReference type="EMBL" id="MU842815">
    <property type="protein sequence ID" value="KAK2034331.1"/>
    <property type="molecule type" value="Genomic_DNA"/>
</dbReference>
<accession>A0AAD9M4M5</accession>
<evidence type="ECO:0000256" key="1">
    <source>
        <dbReference type="SAM" id="MobiDB-lite"/>
    </source>
</evidence>
<dbReference type="SUPFAM" id="SSF54695">
    <property type="entry name" value="POZ domain"/>
    <property type="match status" value="1"/>
</dbReference>
<feature type="region of interest" description="Disordered" evidence="1">
    <location>
        <begin position="304"/>
        <end position="358"/>
    </location>
</feature>
<dbReference type="AlphaFoldDB" id="A0AAD9M4M5"/>
<evidence type="ECO:0008006" key="4">
    <source>
        <dbReference type="Google" id="ProtNLM"/>
    </source>
</evidence>
<organism evidence="2 3">
    <name type="scientific">Colletotrichum zoysiae</name>
    <dbReference type="NCBI Taxonomy" id="1216348"/>
    <lineage>
        <taxon>Eukaryota</taxon>
        <taxon>Fungi</taxon>
        <taxon>Dikarya</taxon>
        <taxon>Ascomycota</taxon>
        <taxon>Pezizomycotina</taxon>
        <taxon>Sordariomycetes</taxon>
        <taxon>Hypocreomycetidae</taxon>
        <taxon>Glomerellales</taxon>
        <taxon>Glomerellaceae</taxon>
        <taxon>Colletotrichum</taxon>
        <taxon>Colletotrichum graminicola species complex</taxon>
    </lineage>
</organism>
<evidence type="ECO:0000313" key="2">
    <source>
        <dbReference type="EMBL" id="KAK2034331.1"/>
    </source>
</evidence>
<name>A0AAD9M4M5_9PEZI</name>
<dbReference type="InterPro" id="IPR011333">
    <property type="entry name" value="SKP1/BTB/POZ_sf"/>
</dbReference>
<dbReference type="Proteomes" id="UP001232148">
    <property type="component" value="Unassembled WGS sequence"/>
</dbReference>
<sequence>MPGIDLSHLLATGEYSDLTINAAGVIHRVHRCIVFPQCEAWKNMPEVNGQIILTGPNVTRAVLEFMYSGTYTPVNIQCRLTEPPHTAIDDGETGKFSSAAKGPHDHPQAQDSDILSYDDHSMLLSAHVMTKAKEYQIQGLVSQARSALVAVAPSLTEHAEFIYTIKHILKHHKDKEGLETVVQMIKPGFSKSASMRRRLRGAMGSYPHLAVELLEPLMLELELIAKSLHKKTDWGAGVSSPVFPGPPRRSVQPESPSPLAIPPSQDGSGSLKETTKGEQQLELHQIAEAGYTFTLSAVPTGDAALAPALPVPRPTTTVPKKRKHEEQLPEQEKRNKHTVNQSTATDCGQGEGESRPAR</sequence>
<gene>
    <name evidence="2" type="ORF">LX32DRAFT_721305</name>
</gene>
<comment type="caution">
    <text evidence="2">The sequence shown here is derived from an EMBL/GenBank/DDBJ whole genome shotgun (WGS) entry which is preliminary data.</text>
</comment>
<feature type="compositionally biased region" description="Basic and acidic residues" evidence="1">
    <location>
        <begin position="324"/>
        <end position="333"/>
    </location>
</feature>
<proteinExistence type="predicted"/>
<protein>
    <recommendedName>
        <fullName evidence="4">BTB domain-containing protein</fullName>
    </recommendedName>
</protein>
<feature type="region of interest" description="Disordered" evidence="1">
    <location>
        <begin position="235"/>
        <end position="277"/>
    </location>
</feature>
<feature type="compositionally biased region" description="Low complexity" evidence="1">
    <location>
        <begin position="304"/>
        <end position="318"/>
    </location>
</feature>
<feature type="region of interest" description="Disordered" evidence="1">
    <location>
        <begin position="87"/>
        <end position="112"/>
    </location>
</feature>
<keyword evidence="3" id="KW-1185">Reference proteome</keyword>
<evidence type="ECO:0000313" key="3">
    <source>
        <dbReference type="Proteomes" id="UP001232148"/>
    </source>
</evidence>